<evidence type="ECO:0000313" key="3">
    <source>
        <dbReference type="Proteomes" id="UP000032180"/>
    </source>
</evidence>
<reference evidence="2 3" key="1">
    <citation type="submission" date="2012-08" db="EMBL/GenBank/DDBJ databases">
        <title>Oryza genome evolution.</title>
        <authorList>
            <person name="Wing R.A."/>
        </authorList>
    </citation>
    <scope>NUCLEOTIDE SEQUENCE</scope>
</reference>
<evidence type="ECO:0000256" key="1">
    <source>
        <dbReference type="SAM" id="MobiDB-lite"/>
    </source>
</evidence>
<dbReference type="InterPro" id="IPR012871">
    <property type="entry name" value="DUF1668_ORYSA"/>
</dbReference>
<accession>A0A0D9VGW8</accession>
<dbReference type="AlphaFoldDB" id="A0A0D9VGW8"/>
<feature type="compositionally biased region" description="Polar residues" evidence="1">
    <location>
        <begin position="19"/>
        <end position="28"/>
    </location>
</feature>
<dbReference type="eggNOG" id="ENOG502R5JF">
    <property type="taxonomic scope" value="Eukaryota"/>
</dbReference>
<organism evidence="2 3">
    <name type="scientific">Leersia perrieri</name>
    <dbReference type="NCBI Taxonomy" id="77586"/>
    <lineage>
        <taxon>Eukaryota</taxon>
        <taxon>Viridiplantae</taxon>
        <taxon>Streptophyta</taxon>
        <taxon>Embryophyta</taxon>
        <taxon>Tracheophyta</taxon>
        <taxon>Spermatophyta</taxon>
        <taxon>Magnoliopsida</taxon>
        <taxon>Liliopsida</taxon>
        <taxon>Poales</taxon>
        <taxon>Poaceae</taxon>
        <taxon>BOP clade</taxon>
        <taxon>Oryzoideae</taxon>
        <taxon>Oryzeae</taxon>
        <taxon>Oryzinae</taxon>
        <taxon>Leersia</taxon>
    </lineage>
</organism>
<reference evidence="2" key="3">
    <citation type="submission" date="2015-04" db="UniProtKB">
        <authorList>
            <consortium name="EnsemblPlants"/>
        </authorList>
    </citation>
    <scope>IDENTIFICATION</scope>
</reference>
<proteinExistence type="predicted"/>
<evidence type="ECO:0008006" key="4">
    <source>
        <dbReference type="Google" id="ProtNLM"/>
    </source>
</evidence>
<keyword evidence="3" id="KW-1185">Reference proteome</keyword>
<feature type="region of interest" description="Disordered" evidence="1">
    <location>
        <begin position="1"/>
        <end position="35"/>
    </location>
</feature>
<dbReference type="Proteomes" id="UP000032180">
    <property type="component" value="Chromosome 2"/>
</dbReference>
<reference evidence="3" key="2">
    <citation type="submission" date="2013-12" db="EMBL/GenBank/DDBJ databases">
        <authorList>
            <person name="Yu Y."/>
            <person name="Lee S."/>
            <person name="de Baynast K."/>
            <person name="Wissotski M."/>
            <person name="Liu L."/>
            <person name="Talag J."/>
            <person name="Goicoechea J."/>
            <person name="Angelova A."/>
            <person name="Jetty R."/>
            <person name="Kudrna D."/>
            <person name="Golser W."/>
            <person name="Rivera L."/>
            <person name="Zhang J."/>
            <person name="Wing R."/>
        </authorList>
    </citation>
    <scope>NUCLEOTIDE SEQUENCE</scope>
</reference>
<dbReference type="EnsemblPlants" id="LPERR02G16050.1">
    <property type="protein sequence ID" value="LPERR02G16050.1"/>
    <property type="gene ID" value="LPERR02G16050"/>
</dbReference>
<protein>
    <recommendedName>
        <fullName evidence="4">DUF1618 domain-containing protein</fullName>
    </recommendedName>
</protein>
<dbReference type="Gramene" id="LPERR02G16050.1">
    <property type="protein sequence ID" value="LPERR02G16050.1"/>
    <property type="gene ID" value="LPERR02G16050"/>
</dbReference>
<evidence type="ECO:0000313" key="2">
    <source>
        <dbReference type="EnsemblPlants" id="LPERR02G16050.1"/>
    </source>
</evidence>
<name>A0A0D9VGW8_9ORYZ</name>
<dbReference type="HOGENOM" id="CLU_021283_2_1_1"/>
<dbReference type="PANTHER" id="PTHR33085:SF47">
    <property type="entry name" value="OS02G0513400 PROTEIN"/>
    <property type="match status" value="1"/>
</dbReference>
<dbReference type="PANTHER" id="PTHR33085">
    <property type="entry name" value="OS12G0113100 PROTEIN-RELATED"/>
    <property type="match status" value="1"/>
</dbReference>
<sequence length="391" mass="43504">MEEGSSTSSKRRRDDADYATTTLPQSTRRSARHEKKKKHLYLALDDWNGGYSIHKLDADAILYDDDDDAAGRRLPEPAAVRIASPAPRDYMSFAAVGTNIVIDTNPQCRHEHASPTLVYDTETSALTVGPHVPDGIHGLADASMGAVGETLYALTSSFTLDKKISLQALSWAPTSIPDRYPWEPPMEWSWKATVDKDYTIPYHGKEVVGYALHPDGRTIFVSSGVTTHTLDTSNGVWKDLGDWALPFRGQAFFDPDLDAWVGLHRNRDNVNICCCPVASRSTVVTSTRPMTPRCKVLREKLTRRKEGDTKYMFIRTGADVSLTYMGGGRFALVEGILRSEDLLNDGAVIHVTLFGLQYDHNGDLQTKVRRATRSYAVSKTTPFFSHAAFWM</sequence>
<dbReference type="Pfam" id="PF07893">
    <property type="entry name" value="DUF1668"/>
    <property type="match status" value="1"/>
</dbReference>